<name>A0AAE0C9R1_9CHLO</name>
<proteinExistence type="predicted"/>
<comment type="caution">
    <text evidence="2">The sequence shown here is derived from an EMBL/GenBank/DDBJ whole genome shotgun (WGS) entry which is preliminary data.</text>
</comment>
<organism evidence="2 3">
    <name type="scientific">Cymbomonas tetramitiformis</name>
    <dbReference type="NCBI Taxonomy" id="36881"/>
    <lineage>
        <taxon>Eukaryota</taxon>
        <taxon>Viridiplantae</taxon>
        <taxon>Chlorophyta</taxon>
        <taxon>Pyramimonadophyceae</taxon>
        <taxon>Pyramimonadales</taxon>
        <taxon>Pyramimonadaceae</taxon>
        <taxon>Cymbomonas</taxon>
    </lineage>
</organism>
<dbReference type="AlphaFoldDB" id="A0AAE0C9R1"/>
<sequence length="106" mass="11792">METRQRNKTTRPAPAANEDVDVEAAREKYEMAKDVVSNIYAKGRHRKWAKAIRQHQLGESYFDDITDVSKLAKYAGSAHGTAVAVGVLGDDKTDRDGILEKLPFTT</sequence>
<feature type="region of interest" description="Disordered" evidence="1">
    <location>
        <begin position="1"/>
        <end position="21"/>
    </location>
</feature>
<protein>
    <submittedName>
        <fullName evidence="2">Uncharacterized protein</fullName>
    </submittedName>
</protein>
<evidence type="ECO:0000313" key="3">
    <source>
        <dbReference type="Proteomes" id="UP001190700"/>
    </source>
</evidence>
<accession>A0AAE0C9R1</accession>
<evidence type="ECO:0000313" key="2">
    <source>
        <dbReference type="EMBL" id="KAK3249897.1"/>
    </source>
</evidence>
<dbReference type="Proteomes" id="UP001190700">
    <property type="component" value="Unassembled WGS sequence"/>
</dbReference>
<dbReference type="EMBL" id="LGRX02027028">
    <property type="protein sequence ID" value="KAK3249897.1"/>
    <property type="molecule type" value="Genomic_DNA"/>
</dbReference>
<keyword evidence="3" id="KW-1185">Reference proteome</keyword>
<reference evidence="2 3" key="1">
    <citation type="journal article" date="2015" name="Genome Biol. Evol.">
        <title>Comparative Genomics of a Bacterivorous Green Alga Reveals Evolutionary Causalities and Consequences of Phago-Mixotrophic Mode of Nutrition.</title>
        <authorList>
            <person name="Burns J.A."/>
            <person name="Paasch A."/>
            <person name="Narechania A."/>
            <person name="Kim E."/>
        </authorList>
    </citation>
    <scope>NUCLEOTIDE SEQUENCE [LARGE SCALE GENOMIC DNA]</scope>
    <source>
        <strain evidence="2 3">PLY_AMNH</strain>
    </source>
</reference>
<gene>
    <name evidence="2" type="ORF">CYMTET_40695</name>
</gene>
<evidence type="ECO:0000256" key="1">
    <source>
        <dbReference type="SAM" id="MobiDB-lite"/>
    </source>
</evidence>